<sequence>MPAYENPPALPGDSYFELNTLVVVKPNEIVDERTSLRKKKSL</sequence>
<dbReference type="EMBL" id="ACEC01000041">
    <property type="protein sequence ID" value="EEG31247.1"/>
    <property type="molecule type" value="Genomic_DNA"/>
</dbReference>
<organism evidence="1 2">
    <name type="scientific">[Clostridium] methylpentosum DSM 5476</name>
    <dbReference type="NCBI Taxonomy" id="537013"/>
    <lineage>
        <taxon>Bacteria</taxon>
        <taxon>Bacillati</taxon>
        <taxon>Bacillota</taxon>
        <taxon>Clostridia</taxon>
        <taxon>Eubacteriales</taxon>
        <taxon>Oscillospiraceae</taxon>
        <taxon>Oscillospiraceae incertae sedis</taxon>
    </lineage>
</organism>
<accession>C0EBH1</accession>
<dbReference type="AlphaFoldDB" id="C0EBH1"/>
<reference evidence="1 2" key="2">
    <citation type="submission" date="2009-02" db="EMBL/GenBank/DDBJ databases">
        <title>Draft genome sequence of Clostridium methylpentosum (DSM 5476).</title>
        <authorList>
            <person name="Sudarsanam P."/>
            <person name="Ley R."/>
            <person name="Guruge J."/>
            <person name="Turnbaugh P.J."/>
            <person name="Mahowald M."/>
            <person name="Liep D."/>
            <person name="Gordon J."/>
        </authorList>
    </citation>
    <scope>NUCLEOTIDE SEQUENCE [LARGE SCALE GENOMIC DNA]</scope>
    <source>
        <strain evidence="1 2">DSM 5476</strain>
    </source>
</reference>
<keyword evidence="2" id="KW-1185">Reference proteome</keyword>
<dbReference type="Proteomes" id="UP000003340">
    <property type="component" value="Unassembled WGS sequence"/>
</dbReference>
<reference evidence="1 2" key="1">
    <citation type="submission" date="2009-01" db="EMBL/GenBank/DDBJ databases">
        <authorList>
            <person name="Fulton L."/>
            <person name="Clifton S."/>
            <person name="Fulton B."/>
            <person name="Xu J."/>
            <person name="Minx P."/>
            <person name="Pepin K.H."/>
            <person name="Johnson M."/>
            <person name="Bhonagiri V."/>
            <person name="Nash W.E."/>
            <person name="Mardis E.R."/>
            <person name="Wilson R.K."/>
        </authorList>
    </citation>
    <scope>NUCLEOTIDE SEQUENCE [LARGE SCALE GENOMIC DNA]</scope>
    <source>
        <strain evidence="1 2">DSM 5476</strain>
    </source>
</reference>
<name>C0EBH1_9FIRM</name>
<proteinExistence type="predicted"/>
<gene>
    <name evidence="1" type="ORF">CLOSTMETH_01189</name>
</gene>
<comment type="caution">
    <text evidence="1">The sequence shown here is derived from an EMBL/GenBank/DDBJ whole genome shotgun (WGS) entry which is preliminary data.</text>
</comment>
<protein>
    <submittedName>
        <fullName evidence="1">Uncharacterized protein</fullName>
    </submittedName>
</protein>
<evidence type="ECO:0000313" key="2">
    <source>
        <dbReference type="Proteomes" id="UP000003340"/>
    </source>
</evidence>
<evidence type="ECO:0000313" key="1">
    <source>
        <dbReference type="EMBL" id="EEG31247.1"/>
    </source>
</evidence>
<dbReference type="HOGENOM" id="CLU_3249579_0_0_9"/>